<comment type="caution">
    <text evidence="7">The sequence shown here is derived from an EMBL/GenBank/DDBJ whole genome shotgun (WGS) entry which is preliminary data.</text>
</comment>
<evidence type="ECO:0000256" key="3">
    <source>
        <dbReference type="ARBA" id="ARBA00022692"/>
    </source>
</evidence>
<dbReference type="Pfam" id="PF04011">
    <property type="entry name" value="LemA"/>
    <property type="match status" value="1"/>
</dbReference>
<keyword evidence="5 6" id="KW-0472">Membrane</keyword>
<dbReference type="GO" id="GO:0016020">
    <property type="term" value="C:membrane"/>
    <property type="evidence" value="ECO:0007669"/>
    <property type="project" value="UniProtKB-SubCell"/>
</dbReference>
<dbReference type="RefSeq" id="WP_067459465.1">
    <property type="nucleotide sequence ID" value="NZ_SMFR01000006.1"/>
</dbReference>
<comment type="similarity">
    <text evidence="2">Belongs to the LemA family.</text>
</comment>
<dbReference type="SUPFAM" id="SSF140478">
    <property type="entry name" value="LemA-like"/>
    <property type="match status" value="1"/>
</dbReference>
<dbReference type="Proteomes" id="UP000294856">
    <property type="component" value="Unassembled WGS sequence"/>
</dbReference>
<proteinExistence type="inferred from homology"/>
<evidence type="ECO:0000256" key="5">
    <source>
        <dbReference type="ARBA" id="ARBA00023136"/>
    </source>
</evidence>
<dbReference type="InterPro" id="IPR023353">
    <property type="entry name" value="LemA-like_dom_sf"/>
</dbReference>
<dbReference type="PANTHER" id="PTHR34478">
    <property type="entry name" value="PROTEIN LEMA"/>
    <property type="match status" value="1"/>
</dbReference>
<feature type="transmembrane region" description="Helical" evidence="6">
    <location>
        <begin position="6"/>
        <end position="23"/>
    </location>
</feature>
<dbReference type="PANTHER" id="PTHR34478:SF1">
    <property type="entry name" value="PROTEIN LEMA"/>
    <property type="match status" value="1"/>
</dbReference>
<evidence type="ECO:0000256" key="4">
    <source>
        <dbReference type="ARBA" id="ARBA00022989"/>
    </source>
</evidence>
<dbReference type="STRING" id="1210063.GCA_001612665_06220"/>
<dbReference type="EMBL" id="SMFR01000006">
    <property type="protein sequence ID" value="TCJ93275.1"/>
    <property type="molecule type" value="Genomic_DNA"/>
</dbReference>
<organism evidence="7 8">
    <name type="scientific">Nocardia alba</name>
    <dbReference type="NCBI Taxonomy" id="225051"/>
    <lineage>
        <taxon>Bacteria</taxon>
        <taxon>Bacillati</taxon>
        <taxon>Actinomycetota</taxon>
        <taxon>Actinomycetes</taxon>
        <taxon>Mycobacteriales</taxon>
        <taxon>Nocardiaceae</taxon>
        <taxon>Nocardia</taxon>
    </lineage>
</organism>
<evidence type="ECO:0000313" key="8">
    <source>
        <dbReference type="Proteomes" id="UP000294856"/>
    </source>
</evidence>
<reference evidence="7 8" key="1">
    <citation type="submission" date="2019-03" db="EMBL/GenBank/DDBJ databases">
        <title>Genomic Encyclopedia of Type Strains, Phase IV (KMG-IV): sequencing the most valuable type-strain genomes for metagenomic binning, comparative biology and taxonomic classification.</title>
        <authorList>
            <person name="Goeker M."/>
        </authorList>
    </citation>
    <scope>NUCLEOTIDE SEQUENCE [LARGE SCALE GENOMIC DNA]</scope>
    <source>
        <strain evidence="7 8">DSM 44684</strain>
    </source>
</reference>
<accession>A0A4V2PAF5</accession>
<evidence type="ECO:0000256" key="1">
    <source>
        <dbReference type="ARBA" id="ARBA00004167"/>
    </source>
</evidence>
<gene>
    <name evidence="7" type="ORF">DFR71_5917</name>
</gene>
<dbReference type="Gene3D" id="1.20.1440.20">
    <property type="entry name" value="LemA-like domain"/>
    <property type="match status" value="1"/>
</dbReference>
<name>A0A4V2PAF5_9NOCA</name>
<keyword evidence="3 6" id="KW-0812">Transmembrane</keyword>
<keyword evidence="8" id="KW-1185">Reference proteome</keyword>
<protein>
    <submittedName>
        <fullName evidence="7">LemA protein</fullName>
    </submittedName>
</protein>
<dbReference type="OrthoDB" id="9804152at2"/>
<comment type="subcellular location">
    <subcellularLocation>
        <location evidence="1">Membrane</location>
        <topology evidence="1">Single-pass membrane protein</topology>
    </subcellularLocation>
</comment>
<dbReference type="InterPro" id="IPR007156">
    <property type="entry name" value="MamQ_LemA"/>
</dbReference>
<evidence type="ECO:0000256" key="6">
    <source>
        <dbReference type="SAM" id="Phobius"/>
    </source>
</evidence>
<evidence type="ECO:0000313" key="7">
    <source>
        <dbReference type="EMBL" id="TCJ93275.1"/>
    </source>
</evidence>
<evidence type="ECO:0000256" key="2">
    <source>
        <dbReference type="ARBA" id="ARBA00008854"/>
    </source>
</evidence>
<keyword evidence="4 6" id="KW-1133">Transmembrane helix</keyword>
<dbReference type="AlphaFoldDB" id="A0A4V2PAF5"/>
<sequence>MSTAVIITVVVVGLIVVLWYFAAYNDFVRLRNLVAEAWKQIDVELQRRHDLVPNVVATVERAAAFERGTLEAVIEARHRARALTGTASPTRIGTEPGADVASVATAENALTTALGRLQALAEGYPELGAVRNYAALQRELGDIEDRIAAARRLYNANVRALNTKVESVPARLVASLHHVSGAEYFELSGPQPRTVTDLDQLFRDRTNR</sequence>